<sequence>MYKTVVLLTDFGIEDHYVGVVKGKILQELDKKGVNLTSLQFIDLCHQVSPQDVRRAALTLFFSYRYFPEGTIFLCVVDPGVGTERKALVVKTDKYFFVGPNNGIFSLIYQTEECIPYEIEVSKVLRPPYSKTFHGRDLFAPVVSFLLAEEPLESFSKKISMDTLVKLEFKPPQKTEKGLKLAIWYVDRFGNLITNFSQELLKAKNKPFKILVNHREVPLVKTYGEAKKGDLVALFGSEGLLEIAINQGSAKEVLGEPEIEIIFENEGV</sequence>
<dbReference type="InterPro" id="IPR046470">
    <property type="entry name" value="SAM_HAT_C"/>
</dbReference>
<dbReference type="Gene3D" id="3.40.50.10790">
    <property type="entry name" value="S-adenosyl-l-methionine hydroxide adenosyltransferase, N-terminal"/>
    <property type="match status" value="1"/>
</dbReference>
<dbReference type="PANTHER" id="PTHR35092">
    <property type="entry name" value="CHLORINASE MJ1651"/>
    <property type="match status" value="1"/>
</dbReference>
<feature type="domain" description="S-adenosyl-l-methionine hydroxide adenosyltransferase C-terminal" evidence="4">
    <location>
        <begin position="182"/>
        <end position="255"/>
    </location>
</feature>
<dbReference type="InterPro" id="IPR023228">
    <property type="entry name" value="SAM_OH_AdoTrfase_N_sf"/>
</dbReference>
<organism evidence="5 6">
    <name type="scientific">Thermodesulfobacterium commune</name>
    <dbReference type="NCBI Taxonomy" id="1741"/>
    <lineage>
        <taxon>Bacteria</taxon>
        <taxon>Pseudomonadati</taxon>
        <taxon>Thermodesulfobacteriota</taxon>
        <taxon>Thermodesulfobacteria</taxon>
        <taxon>Thermodesulfobacteriales</taxon>
        <taxon>Thermodesulfobacteriaceae</taxon>
        <taxon>Thermodesulfobacterium</taxon>
    </lineage>
</organism>
<dbReference type="Proteomes" id="UP000257240">
    <property type="component" value="Unassembled WGS sequence"/>
</dbReference>
<dbReference type="RefSeq" id="WP_273010681.1">
    <property type="nucleotide sequence ID" value="NZ_DAINLL010000052.1"/>
</dbReference>
<evidence type="ECO:0000256" key="2">
    <source>
        <dbReference type="ARBA" id="ARBA00024035"/>
    </source>
</evidence>
<feature type="domain" description="S-adenosyl-l-methionine hydroxide adenosyltransferase N-terminal" evidence="3">
    <location>
        <begin position="5"/>
        <end position="155"/>
    </location>
</feature>
<dbReference type="SUPFAM" id="SSF102522">
    <property type="entry name" value="Bacterial fluorinating enzyme, N-terminal domain"/>
    <property type="match status" value="1"/>
</dbReference>
<evidence type="ECO:0000259" key="3">
    <source>
        <dbReference type="Pfam" id="PF01887"/>
    </source>
</evidence>
<dbReference type="SUPFAM" id="SSF101852">
    <property type="entry name" value="Bacterial fluorinating enzyme, C-terminal domain"/>
    <property type="match status" value="1"/>
</dbReference>
<keyword evidence="1" id="KW-0949">S-adenosyl-L-methionine</keyword>
<dbReference type="Pfam" id="PF20257">
    <property type="entry name" value="SAM_HAT_C"/>
    <property type="match status" value="1"/>
</dbReference>
<evidence type="ECO:0000259" key="4">
    <source>
        <dbReference type="Pfam" id="PF20257"/>
    </source>
</evidence>
<dbReference type="InterPro" id="IPR046469">
    <property type="entry name" value="SAM_HAT_N"/>
</dbReference>
<evidence type="ECO:0000313" key="6">
    <source>
        <dbReference type="Proteomes" id="UP000257240"/>
    </source>
</evidence>
<dbReference type="Gene3D" id="2.40.30.90">
    <property type="entry name" value="Bacterial fluorinating enzyme like"/>
    <property type="match status" value="1"/>
</dbReference>
<reference evidence="5 6" key="1">
    <citation type="journal article" date="2018" name="Nat. Biotechnol.">
        <title>A standardized bacterial taxonomy based on genome phylogeny substantially revises the tree of life.</title>
        <authorList>
            <person name="Parks D.H."/>
            <person name="Chuvochina M."/>
            <person name="Waite D.W."/>
            <person name="Rinke C."/>
            <person name="Skarshewski A."/>
            <person name="Chaumeil P.A."/>
            <person name="Hugenholtz P."/>
        </authorList>
    </citation>
    <scope>NUCLEOTIDE SEQUENCE [LARGE SCALE GENOMIC DNA]</scope>
    <source>
        <strain evidence="5">UBA12529</strain>
    </source>
</reference>
<gene>
    <name evidence="5" type="ORF">DCE01_07325</name>
</gene>
<comment type="similarity">
    <text evidence="2">Belongs to the SAM hydrolase / SAM-dependent halogenase family.</text>
</comment>
<name>A0A101FKH9_9BACT</name>
<evidence type="ECO:0000256" key="1">
    <source>
        <dbReference type="ARBA" id="ARBA00022691"/>
    </source>
</evidence>
<dbReference type="Pfam" id="PF01887">
    <property type="entry name" value="SAM_HAT_N"/>
    <property type="match status" value="1"/>
</dbReference>
<protein>
    <recommendedName>
        <fullName evidence="7">SAM-dependent chlorinase/fluorinase</fullName>
    </recommendedName>
</protein>
<comment type="caution">
    <text evidence="5">The sequence shown here is derived from an EMBL/GenBank/DDBJ whole genome shotgun (WGS) entry which is preliminary data.</text>
</comment>
<dbReference type="PIRSF" id="PIRSF006779">
    <property type="entry name" value="UCP006779"/>
    <property type="match status" value="1"/>
</dbReference>
<evidence type="ECO:0000313" key="5">
    <source>
        <dbReference type="EMBL" id="HAA84576.1"/>
    </source>
</evidence>
<dbReference type="InterPro" id="IPR002747">
    <property type="entry name" value="SAM_OH_AdoTrfase"/>
</dbReference>
<accession>A0A101FKH9</accession>
<proteinExistence type="inferred from homology"/>
<evidence type="ECO:0008006" key="7">
    <source>
        <dbReference type="Google" id="ProtNLM"/>
    </source>
</evidence>
<dbReference type="PANTHER" id="PTHR35092:SF1">
    <property type="entry name" value="CHLORINASE MJ1651"/>
    <property type="match status" value="1"/>
</dbReference>
<dbReference type="EMBL" id="DLVE01000092">
    <property type="protein sequence ID" value="HAA84576.1"/>
    <property type="molecule type" value="Genomic_DNA"/>
</dbReference>
<dbReference type="InterPro" id="IPR023227">
    <property type="entry name" value="SAM_OH_AdoTrfase_C_sf"/>
</dbReference>
<dbReference type="AlphaFoldDB" id="A0A101FKH9"/>